<evidence type="ECO:0000313" key="1">
    <source>
        <dbReference type="EMBL" id="RNA32795.1"/>
    </source>
</evidence>
<keyword evidence="2" id="KW-1185">Reference proteome</keyword>
<name>A0A3M7SAX7_BRAPC</name>
<dbReference type="EMBL" id="REGN01001745">
    <property type="protein sequence ID" value="RNA32795.1"/>
    <property type="molecule type" value="Genomic_DNA"/>
</dbReference>
<sequence length="184" mass="21437">MSSVLEAANTSSSSLKLSCKSFKNSALKLLSWLKHLVFMRFINELTMSFIVLSDDTSVCVQRALVLNTWKIFDYLIEHVTQQHKLVVELVPFFLDLLNTNAYTSFWFNFCIRASNVLMSSSSLRKNGVFTFKAWIKLDIEKQSSKLSNQRNLKNPYEEIRLNFCLDNEKRILRKNKKPEIDLLN</sequence>
<protein>
    <submittedName>
        <fullName evidence="1">Uncharacterized protein</fullName>
    </submittedName>
</protein>
<comment type="caution">
    <text evidence="1">The sequence shown here is derived from an EMBL/GenBank/DDBJ whole genome shotgun (WGS) entry which is preliminary data.</text>
</comment>
<accession>A0A3M7SAX7</accession>
<evidence type="ECO:0000313" key="2">
    <source>
        <dbReference type="Proteomes" id="UP000276133"/>
    </source>
</evidence>
<reference evidence="1 2" key="1">
    <citation type="journal article" date="2018" name="Sci. Rep.">
        <title>Genomic signatures of local adaptation to the degree of environmental predictability in rotifers.</title>
        <authorList>
            <person name="Franch-Gras L."/>
            <person name="Hahn C."/>
            <person name="Garcia-Roger E.M."/>
            <person name="Carmona M.J."/>
            <person name="Serra M."/>
            <person name="Gomez A."/>
        </authorList>
    </citation>
    <scope>NUCLEOTIDE SEQUENCE [LARGE SCALE GENOMIC DNA]</scope>
    <source>
        <strain evidence="1">HYR1</strain>
    </source>
</reference>
<proteinExistence type="predicted"/>
<dbReference type="Proteomes" id="UP000276133">
    <property type="component" value="Unassembled WGS sequence"/>
</dbReference>
<organism evidence="1 2">
    <name type="scientific">Brachionus plicatilis</name>
    <name type="common">Marine rotifer</name>
    <name type="synonym">Brachionus muelleri</name>
    <dbReference type="NCBI Taxonomy" id="10195"/>
    <lineage>
        <taxon>Eukaryota</taxon>
        <taxon>Metazoa</taxon>
        <taxon>Spiralia</taxon>
        <taxon>Gnathifera</taxon>
        <taxon>Rotifera</taxon>
        <taxon>Eurotatoria</taxon>
        <taxon>Monogononta</taxon>
        <taxon>Pseudotrocha</taxon>
        <taxon>Ploima</taxon>
        <taxon>Brachionidae</taxon>
        <taxon>Brachionus</taxon>
    </lineage>
</organism>
<dbReference type="AlphaFoldDB" id="A0A3M7SAX7"/>
<gene>
    <name evidence="1" type="ORF">BpHYR1_027857</name>
</gene>